<evidence type="ECO:0000313" key="4">
    <source>
        <dbReference type="Proteomes" id="UP000315215"/>
    </source>
</evidence>
<comment type="similarity">
    <text evidence="1">Belongs to the HesB/IscA family.</text>
</comment>
<dbReference type="InterPro" id="IPR000361">
    <property type="entry name" value="ATAP_core_dom"/>
</dbReference>
<dbReference type="KEGG" id="aqt:FN924_17795"/>
<proteinExistence type="inferred from homology"/>
<dbReference type="OrthoDB" id="1645729at2"/>
<organism evidence="3 4">
    <name type="scientific">Radiobacillus deserti</name>
    <dbReference type="NCBI Taxonomy" id="2594883"/>
    <lineage>
        <taxon>Bacteria</taxon>
        <taxon>Bacillati</taxon>
        <taxon>Bacillota</taxon>
        <taxon>Bacilli</taxon>
        <taxon>Bacillales</taxon>
        <taxon>Bacillaceae</taxon>
        <taxon>Radiobacillus</taxon>
    </lineage>
</organism>
<dbReference type="PIRSF" id="PIRSF034852">
    <property type="entry name" value="UCP034852"/>
    <property type="match status" value="1"/>
</dbReference>
<sequence length="100" mass="11801">MSMSITQPAAQWFIREMDLEKGDFVRFYVRYGGHGGVYSGFSLAISNDPPNDPAMEIEELGVTFYVETSDAWYFREHDFHIKFKRKYDEIEYQMEPIKQA</sequence>
<name>A0A516KKE8_9BACI</name>
<dbReference type="AlphaFoldDB" id="A0A516KKE8"/>
<dbReference type="InterPro" id="IPR008326">
    <property type="entry name" value="PdhI-like"/>
</dbReference>
<reference evidence="3 4" key="1">
    <citation type="submission" date="2019-07" db="EMBL/GenBank/DDBJ databases">
        <authorList>
            <person name="Li J."/>
        </authorList>
    </citation>
    <scope>NUCLEOTIDE SEQUENCE [LARGE SCALE GENOMIC DNA]</scope>
    <source>
        <strain evidence="3 4">TKL69</strain>
    </source>
</reference>
<dbReference type="RefSeq" id="WP_143896824.1">
    <property type="nucleotide sequence ID" value="NZ_CP041666.1"/>
</dbReference>
<dbReference type="EMBL" id="CP041666">
    <property type="protein sequence ID" value="QDP41862.1"/>
    <property type="molecule type" value="Genomic_DNA"/>
</dbReference>
<evidence type="ECO:0000313" key="3">
    <source>
        <dbReference type="EMBL" id="QDP41862.1"/>
    </source>
</evidence>
<protein>
    <recommendedName>
        <fullName evidence="2">Core domain-containing protein</fullName>
    </recommendedName>
</protein>
<dbReference type="Proteomes" id="UP000315215">
    <property type="component" value="Chromosome"/>
</dbReference>
<accession>A0A516KKE8</accession>
<evidence type="ECO:0000259" key="2">
    <source>
        <dbReference type="Pfam" id="PF01521"/>
    </source>
</evidence>
<keyword evidence="4" id="KW-1185">Reference proteome</keyword>
<evidence type="ECO:0000256" key="1">
    <source>
        <dbReference type="ARBA" id="ARBA00006718"/>
    </source>
</evidence>
<gene>
    <name evidence="3" type="ORF">FN924_17795</name>
</gene>
<feature type="domain" description="Core" evidence="2">
    <location>
        <begin position="1"/>
        <end position="84"/>
    </location>
</feature>
<dbReference type="InterPro" id="IPR035903">
    <property type="entry name" value="HesB-like_dom_sf"/>
</dbReference>
<dbReference type="Pfam" id="PF01521">
    <property type="entry name" value="Fe-S_biosyn"/>
    <property type="match status" value="1"/>
</dbReference>
<dbReference type="SUPFAM" id="SSF89360">
    <property type="entry name" value="HesB-like domain"/>
    <property type="match status" value="1"/>
</dbReference>